<evidence type="ECO:0000313" key="2">
    <source>
        <dbReference type="Proteomes" id="UP000005238"/>
    </source>
</evidence>
<dbReference type="VEuPathDB" id="FungiDB:KRP23_12168"/>
<dbReference type="EnsemblProtists" id="Phyra81776">
    <property type="protein sequence ID" value="Phyra81776"/>
    <property type="gene ID" value="Phyra81776"/>
</dbReference>
<keyword evidence="2" id="KW-1185">Reference proteome</keyword>
<protein>
    <recommendedName>
        <fullName evidence="3">RxLR effector protein</fullName>
    </recommendedName>
</protein>
<name>H3GWD2_PHYRM</name>
<organism evidence="1 2">
    <name type="scientific">Phytophthora ramorum</name>
    <name type="common">Sudden oak death agent</name>
    <dbReference type="NCBI Taxonomy" id="164328"/>
    <lineage>
        <taxon>Eukaryota</taxon>
        <taxon>Sar</taxon>
        <taxon>Stramenopiles</taxon>
        <taxon>Oomycota</taxon>
        <taxon>Peronosporomycetes</taxon>
        <taxon>Peronosporales</taxon>
        <taxon>Peronosporaceae</taxon>
        <taxon>Phytophthora</taxon>
    </lineage>
</organism>
<reference evidence="2" key="1">
    <citation type="journal article" date="2006" name="Science">
        <title>Phytophthora genome sequences uncover evolutionary origins and mechanisms of pathogenesis.</title>
        <authorList>
            <person name="Tyler B.M."/>
            <person name="Tripathy S."/>
            <person name="Zhang X."/>
            <person name="Dehal P."/>
            <person name="Jiang R.H."/>
            <person name="Aerts A."/>
            <person name="Arredondo F.D."/>
            <person name="Baxter L."/>
            <person name="Bensasson D."/>
            <person name="Beynon J.L."/>
            <person name="Chapman J."/>
            <person name="Damasceno C.M."/>
            <person name="Dorrance A.E."/>
            <person name="Dou D."/>
            <person name="Dickerman A.W."/>
            <person name="Dubchak I.L."/>
            <person name="Garbelotto M."/>
            <person name="Gijzen M."/>
            <person name="Gordon S.G."/>
            <person name="Govers F."/>
            <person name="Grunwald N.J."/>
            <person name="Huang W."/>
            <person name="Ivors K.L."/>
            <person name="Jones R.W."/>
            <person name="Kamoun S."/>
            <person name="Krampis K."/>
            <person name="Lamour K.H."/>
            <person name="Lee M.K."/>
            <person name="McDonald W.H."/>
            <person name="Medina M."/>
            <person name="Meijer H.J."/>
            <person name="Nordberg E.K."/>
            <person name="Maclean D.J."/>
            <person name="Ospina-Giraldo M.D."/>
            <person name="Morris P.F."/>
            <person name="Phuntumart V."/>
            <person name="Putnam N.H."/>
            <person name="Rash S."/>
            <person name="Rose J.K."/>
            <person name="Sakihama Y."/>
            <person name="Salamov A.A."/>
            <person name="Savidor A."/>
            <person name="Scheuring C.F."/>
            <person name="Smith B.M."/>
            <person name="Sobral B.W."/>
            <person name="Terry A."/>
            <person name="Torto-Alalibo T.A."/>
            <person name="Win J."/>
            <person name="Xu Z."/>
            <person name="Zhang H."/>
            <person name="Grigoriev I.V."/>
            <person name="Rokhsar D.S."/>
            <person name="Boore J.L."/>
        </authorList>
    </citation>
    <scope>NUCLEOTIDE SEQUENCE [LARGE SCALE GENOMIC DNA]</scope>
    <source>
        <strain evidence="2">Pr102</strain>
    </source>
</reference>
<sequence>MNLRNWLKEGQSADNVANLLNLDDKVDSVLSNPNFNALAKYISKFNKRNPEKKVSMIEVLTNRYGEPAVSKMLVAAKNVESRKVWATKLQGDQVAGWINSEKTAVDVFKILKLNDAATLPLKTRNLEAWKNYVTILTKRKLGPATTMFETFRNVYKDDGLAKLIETSKMQVGVGPVAMDLKTSLFTSWKTEKITKSTISTKIFGLKNGDDGDKVTKLIIAQYKEYLKTGSLYLVKGTR</sequence>
<evidence type="ECO:0008006" key="3">
    <source>
        <dbReference type="Google" id="ProtNLM"/>
    </source>
</evidence>
<dbReference type="VEuPathDB" id="FungiDB:KRP22_10919"/>
<proteinExistence type="predicted"/>
<reference evidence="1" key="2">
    <citation type="submission" date="2015-06" db="UniProtKB">
        <authorList>
            <consortium name="EnsemblProtists"/>
        </authorList>
    </citation>
    <scope>IDENTIFICATION</scope>
    <source>
        <strain evidence="1">Pr102</strain>
    </source>
</reference>
<dbReference type="Proteomes" id="UP000005238">
    <property type="component" value="Unassembled WGS sequence"/>
</dbReference>
<dbReference type="OMA" id="AGWINSE"/>
<dbReference type="InParanoid" id="H3GWD2"/>
<dbReference type="AlphaFoldDB" id="H3GWD2"/>
<dbReference type="eggNOG" id="ENOG502RGNA">
    <property type="taxonomic scope" value="Eukaryota"/>
</dbReference>
<dbReference type="EMBL" id="DS566060">
    <property type="status" value="NOT_ANNOTATED_CDS"/>
    <property type="molecule type" value="Genomic_DNA"/>
</dbReference>
<dbReference type="HOGENOM" id="CLU_021192_4_0_1"/>
<accession>H3GWD2</accession>
<evidence type="ECO:0000313" key="1">
    <source>
        <dbReference type="EnsemblProtists" id="Phyra81776"/>
    </source>
</evidence>